<sequence length="82" mass="9981">MPDEQDKWQNDNGYERLFERPDEQDEWQNELDEANQKVLADPASAEWITYRDELLTMRDKVDYREEEFSDSNPITNWPEKPE</sequence>
<proteinExistence type="predicted"/>
<name>A0A381ZMN5_9ZZZZ</name>
<feature type="region of interest" description="Disordered" evidence="1">
    <location>
        <begin position="63"/>
        <end position="82"/>
    </location>
</feature>
<accession>A0A381ZMN5</accession>
<gene>
    <name evidence="2" type="ORF">METZ01_LOCUS142867</name>
</gene>
<organism evidence="2">
    <name type="scientific">marine metagenome</name>
    <dbReference type="NCBI Taxonomy" id="408172"/>
    <lineage>
        <taxon>unclassified sequences</taxon>
        <taxon>metagenomes</taxon>
        <taxon>ecological metagenomes</taxon>
    </lineage>
</organism>
<reference evidence="2" key="1">
    <citation type="submission" date="2018-05" db="EMBL/GenBank/DDBJ databases">
        <authorList>
            <person name="Lanie J.A."/>
            <person name="Ng W.-L."/>
            <person name="Kazmierczak K.M."/>
            <person name="Andrzejewski T.M."/>
            <person name="Davidsen T.M."/>
            <person name="Wayne K.J."/>
            <person name="Tettelin H."/>
            <person name="Glass J.I."/>
            <person name="Rusch D."/>
            <person name="Podicherti R."/>
            <person name="Tsui H.-C.T."/>
            <person name="Winkler M.E."/>
        </authorList>
    </citation>
    <scope>NUCLEOTIDE SEQUENCE</scope>
</reference>
<dbReference type="AlphaFoldDB" id="A0A381ZMN5"/>
<evidence type="ECO:0000313" key="2">
    <source>
        <dbReference type="EMBL" id="SVA90013.1"/>
    </source>
</evidence>
<protein>
    <submittedName>
        <fullName evidence="2">Uncharacterized protein</fullName>
    </submittedName>
</protein>
<dbReference type="EMBL" id="UINC01021764">
    <property type="protein sequence ID" value="SVA90013.1"/>
    <property type="molecule type" value="Genomic_DNA"/>
</dbReference>
<feature type="compositionally biased region" description="Basic and acidic residues" evidence="1">
    <location>
        <begin position="1"/>
        <end position="21"/>
    </location>
</feature>
<feature type="region of interest" description="Disordered" evidence="1">
    <location>
        <begin position="1"/>
        <end position="29"/>
    </location>
</feature>
<evidence type="ECO:0000256" key="1">
    <source>
        <dbReference type="SAM" id="MobiDB-lite"/>
    </source>
</evidence>